<evidence type="ECO:0000313" key="3">
    <source>
        <dbReference type="Proteomes" id="UP001240483"/>
    </source>
</evidence>
<evidence type="ECO:0000256" key="1">
    <source>
        <dbReference type="SAM" id="MobiDB-lite"/>
    </source>
</evidence>
<dbReference type="RefSeq" id="WP_285327297.1">
    <property type="nucleotide sequence ID" value="NZ_JASODW010000018.1"/>
</dbReference>
<organism evidence="2 3">
    <name type="scientific">Pseudoglutamicibacter cumminsii</name>
    <dbReference type="NCBI Taxonomy" id="156979"/>
    <lineage>
        <taxon>Bacteria</taxon>
        <taxon>Bacillati</taxon>
        <taxon>Actinomycetota</taxon>
        <taxon>Actinomycetes</taxon>
        <taxon>Micrococcales</taxon>
        <taxon>Micrococcaceae</taxon>
        <taxon>Pseudoglutamicibacter</taxon>
    </lineage>
</organism>
<sequence>MLTKAEKAAWIMKREAGHQKIKGHIRTDRRAGNVGGVAPDNLPNP</sequence>
<gene>
    <name evidence="2" type="ORF">QP116_09405</name>
</gene>
<proteinExistence type="predicted"/>
<protein>
    <submittedName>
        <fullName evidence="2">Uncharacterized protein</fullName>
    </submittedName>
</protein>
<comment type="caution">
    <text evidence="2">The sequence shown here is derived from an EMBL/GenBank/DDBJ whole genome shotgun (WGS) entry which is preliminary data.</text>
</comment>
<dbReference type="AlphaFoldDB" id="A0AAP4FIZ5"/>
<dbReference type="EMBL" id="JASODW010000018">
    <property type="protein sequence ID" value="MDK6275940.1"/>
    <property type="molecule type" value="Genomic_DNA"/>
</dbReference>
<name>A0AAP4FIZ5_9MICC</name>
<accession>A0AAP4FIZ5</accession>
<feature type="region of interest" description="Disordered" evidence="1">
    <location>
        <begin position="20"/>
        <end position="45"/>
    </location>
</feature>
<reference evidence="2" key="1">
    <citation type="submission" date="2023-05" db="EMBL/GenBank/DDBJ databases">
        <title>Cataloging the Phylogenetic Diversity of Human Bladder Bacteria.</title>
        <authorList>
            <person name="Du J."/>
        </authorList>
    </citation>
    <scope>NUCLEOTIDE SEQUENCE</scope>
    <source>
        <strain evidence="2">UMB9978</strain>
    </source>
</reference>
<dbReference type="Proteomes" id="UP001240483">
    <property type="component" value="Unassembled WGS sequence"/>
</dbReference>
<evidence type="ECO:0000313" key="2">
    <source>
        <dbReference type="EMBL" id="MDK6275940.1"/>
    </source>
</evidence>